<dbReference type="AlphaFoldDB" id="A0AAN1UPB7"/>
<evidence type="ECO:0000313" key="2">
    <source>
        <dbReference type="EMBL" id="AYV36563.1"/>
    </source>
</evidence>
<proteinExistence type="predicted"/>
<feature type="transmembrane region" description="Helical" evidence="1">
    <location>
        <begin position="75"/>
        <end position="94"/>
    </location>
</feature>
<accession>A0AAN1UPB7</accession>
<protein>
    <recommendedName>
        <fullName evidence="4">Small integral membrane protein</fullName>
    </recommendedName>
</protein>
<dbReference type="InterPro" id="IPR056918">
    <property type="entry name" value="8xMP"/>
</dbReference>
<reference evidence="2 3" key="1">
    <citation type="submission" date="2018-11" db="EMBL/GenBank/DDBJ databases">
        <title>Complete genome sequence of multidrug-resistant Aeromonas veronii strain MS-18-37.</title>
        <authorList>
            <person name="Abdelhamed H."/>
            <person name="Lawrence M."/>
            <person name="Waldbieser G."/>
        </authorList>
    </citation>
    <scope>NUCLEOTIDE SEQUENCE [LARGE SCALE GENOMIC DNA]</scope>
    <source>
        <strain evidence="2 3">MS-18-37</strain>
    </source>
</reference>
<gene>
    <name evidence="2" type="ORF">EFI48_06930</name>
</gene>
<keyword evidence="1" id="KW-0472">Membrane</keyword>
<evidence type="ECO:0000313" key="3">
    <source>
        <dbReference type="Proteomes" id="UP000267614"/>
    </source>
</evidence>
<keyword evidence="1" id="KW-0812">Transmembrane</keyword>
<organism evidence="2 3">
    <name type="scientific">Aeromonas veronii</name>
    <dbReference type="NCBI Taxonomy" id="654"/>
    <lineage>
        <taxon>Bacteria</taxon>
        <taxon>Pseudomonadati</taxon>
        <taxon>Pseudomonadota</taxon>
        <taxon>Gammaproteobacteria</taxon>
        <taxon>Aeromonadales</taxon>
        <taxon>Aeromonadaceae</taxon>
        <taxon>Aeromonas</taxon>
    </lineage>
</organism>
<evidence type="ECO:0000256" key="1">
    <source>
        <dbReference type="SAM" id="Phobius"/>
    </source>
</evidence>
<sequence>MKAQMGGDKLNLISSPKTTYGAEYEKHLFEQYKMFVDMADRVSARRMLANSFFVGVHTALITAFTVMLKEKILPDGLVGLLPFGAVIALCYVWWRVVYSYRQLNSGKFAVVHEMERVMPMALFKGEWVAMGEGKDPKKYLPLTHVENYVPLCFGVMYMLLGISFYFFK</sequence>
<dbReference type="Pfam" id="PF24838">
    <property type="entry name" value="8xMP"/>
    <property type="match status" value="1"/>
</dbReference>
<feature type="transmembrane region" description="Helical" evidence="1">
    <location>
        <begin position="47"/>
        <end position="68"/>
    </location>
</feature>
<dbReference type="Proteomes" id="UP000267614">
    <property type="component" value="Chromosome"/>
</dbReference>
<evidence type="ECO:0008006" key="4">
    <source>
        <dbReference type="Google" id="ProtNLM"/>
    </source>
</evidence>
<name>A0AAN1UPB7_AERVE</name>
<feature type="transmembrane region" description="Helical" evidence="1">
    <location>
        <begin position="148"/>
        <end position="167"/>
    </location>
</feature>
<keyword evidence="1" id="KW-1133">Transmembrane helix</keyword>
<dbReference type="EMBL" id="CP033604">
    <property type="protein sequence ID" value="AYV36563.1"/>
    <property type="molecule type" value="Genomic_DNA"/>
</dbReference>